<protein>
    <submittedName>
        <fullName evidence="1">Uncharacterized protein</fullName>
    </submittedName>
</protein>
<keyword evidence="2" id="KW-1185">Reference proteome</keyword>
<dbReference type="AlphaFoldDB" id="A0A7G5XM16"/>
<dbReference type="EMBL" id="CP060007">
    <property type="protein sequence ID" value="QNA46519.1"/>
    <property type="molecule type" value="Genomic_DNA"/>
</dbReference>
<reference evidence="2" key="1">
    <citation type="submission" date="2020-08" db="EMBL/GenBank/DDBJ databases">
        <title>Lacibacter sp. S13-6-6 genome sequencing.</title>
        <authorList>
            <person name="Jin L."/>
        </authorList>
    </citation>
    <scope>NUCLEOTIDE SEQUENCE [LARGE SCALE GENOMIC DNA]</scope>
    <source>
        <strain evidence="2">S13-6-6</strain>
    </source>
</reference>
<gene>
    <name evidence="1" type="ORF">H4075_10215</name>
</gene>
<sequence length="101" mass="11945">MKLQVVKNIQFTRLIKADGRLREFNFRKLGGLQEGTFSVDVADERGNRLLFKMHKEDNRWKILENHDLPDWVTSSTTVLHEKIEEVMNAHLPQQEEQQQQS</sequence>
<proteinExistence type="predicted"/>
<dbReference type="KEGG" id="lacs:H4075_10215"/>
<name>A0A7G5XM16_9BACT</name>
<evidence type="ECO:0000313" key="2">
    <source>
        <dbReference type="Proteomes" id="UP000515344"/>
    </source>
</evidence>
<dbReference type="RefSeq" id="WP_182806411.1">
    <property type="nucleotide sequence ID" value="NZ_CP060007.1"/>
</dbReference>
<dbReference type="Proteomes" id="UP000515344">
    <property type="component" value="Chromosome"/>
</dbReference>
<evidence type="ECO:0000313" key="1">
    <source>
        <dbReference type="EMBL" id="QNA46519.1"/>
    </source>
</evidence>
<organism evidence="1 2">
    <name type="scientific">Lacibacter sediminis</name>
    <dbReference type="NCBI Taxonomy" id="2760713"/>
    <lineage>
        <taxon>Bacteria</taxon>
        <taxon>Pseudomonadati</taxon>
        <taxon>Bacteroidota</taxon>
        <taxon>Chitinophagia</taxon>
        <taxon>Chitinophagales</taxon>
        <taxon>Chitinophagaceae</taxon>
        <taxon>Lacibacter</taxon>
    </lineage>
</organism>
<accession>A0A7G5XM16</accession>